<reference evidence="2" key="2">
    <citation type="submission" date="2025-05" db="UniProtKB">
        <authorList>
            <consortium name="EnsemblMetazoa"/>
        </authorList>
    </citation>
    <scope>IDENTIFICATION</scope>
    <source>
        <strain evidence="2">Foshan</strain>
    </source>
</reference>
<dbReference type="Pfam" id="PF08242">
    <property type="entry name" value="Methyltransf_12"/>
    <property type="match status" value="1"/>
</dbReference>
<dbReference type="RefSeq" id="XP_029728869.2">
    <property type="nucleotide sequence ID" value="XM_029873009.2"/>
</dbReference>
<dbReference type="CDD" id="cd02440">
    <property type="entry name" value="AdoMet_MTases"/>
    <property type="match status" value="1"/>
</dbReference>
<dbReference type="SUPFAM" id="SSF53335">
    <property type="entry name" value="S-adenosyl-L-methionine-dependent methyltransferases"/>
    <property type="match status" value="1"/>
</dbReference>
<evidence type="ECO:0000313" key="3">
    <source>
        <dbReference type="Proteomes" id="UP000069940"/>
    </source>
</evidence>
<evidence type="ECO:0000259" key="1">
    <source>
        <dbReference type="Pfam" id="PF08242"/>
    </source>
</evidence>
<dbReference type="Gene3D" id="3.40.50.150">
    <property type="entry name" value="Vaccinia Virus protein VP39"/>
    <property type="match status" value="1"/>
</dbReference>
<evidence type="ECO:0000313" key="2">
    <source>
        <dbReference type="EnsemblMetazoa" id="AALFPA23_016031.P23358"/>
    </source>
</evidence>
<dbReference type="EnsemblMetazoa" id="AALFPA23_016031.R23358">
    <property type="protein sequence ID" value="AALFPA23_016031.P23358"/>
    <property type="gene ID" value="AALFPA23_016031"/>
</dbReference>
<dbReference type="InterPro" id="IPR029063">
    <property type="entry name" value="SAM-dependent_MTases_sf"/>
</dbReference>
<sequence>MNKPNLYHRANGVQRRDAKEILDEHGHLLRWRENDEDSLLDIGCGSGDVLIDFVIPIAPQKRSRVLGTDISEQMVRFARKVHSNVDNIFFDTLDIGGDISLFLKKWGCFDHITSFYCLHWVRCQRTAFSNIYNLLTSSGDCLLGFLARNPIFDIYDQLSLSGKWSKYMTDVDKFISPYQYCENPAGEIEEILSSVGFTKYKIHIADKIYVYEGIDSLKKAVQAVNPFSERMPLDLQEDFLNDYIAVVRRMSLSENCCGDENDYKFITPYKLVVVYAMK</sequence>
<name>A0ABM1Z8C4_AEDAL</name>
<proteinExistence type="predicted"/>
<dbReference type="PANTHER" id="PTHR43861">
    <property type="entry name" value="TRANS-ACONITATE 2-METHYLTRANSFERASE-RELATED"/>
    <property type="match status" value="1"/>
</dbReference>
<protein>
    <recommendedName>
        <fullName evidence="1">Methyltransferase type 12 domain-containing protein</fullName>
    </recommendedName>
</protein>
<keyword evidence="3" id="KW-1185">Reference proteome</keyword>
<dbReference type="PANTHER" id="PTHR43861:SF1">
    <property type="entry name" value="TRANS-ACONITATE 2-METHYLTRANSFERASE"/>
    <property type="match status" value="1"/>
</dbReference>
<organism evidence="2 3">
    <name type="scientific">Aedes albopictus</name>
    <name type="common">Asian tiger mosquito</name>
    <name type="synonym">Stegomyia albopicta</name>
    <dbReference type="NCBI Taxonomy" id="7160"/>
    <lineage>
        <taxon>Eukaryota</taxon>
        <taxon>Metazoa</taxon>
        <taxon>Ecdysozoa</taxon>
        <taxon>Arthropoda</taxon>
        <taxon>Hexapoda</taxon>
        <taxon>Insecta</taxon>
        <taxon>Pterygota</taxon>
        <taxon>Neoptera</taxon>
        <taxon>Endopterygota</taxon>
        <taxon>Diptera</taxon>
        <taxon>Nematocera</taxon>
        <taxon>Culicoidea</taxon>
        <taxon>Culicidae</taxon>
        <taxon>Culicinae</taxon>
        <taxon>Aedini</taxon>
        <taxon>Aedes</taxon>
        <taxon>Stegomyia</taxon>
    </lineage>
</organism>
<feature type="domain" description="Methyltransferase type 12" evidence="1">
    <location>
        <begin position="40"/>
        <end position="139"/>
    </location>
</feature>
<dbReference type="GeneID" id="109408242"/>
<dbReference type="InterPro" id="IPR013217">
    <property type="entry name" value="Methyltransf_12"/>
</dbReference>
<accession>A0ABM1Z8C4</accession>
<dbReference type="Proteomes" id="UP000069940">
    <property type="component" value="Unassembled WGS sequence"/>
</dbReference>
<reference evidence="3" key="1">
    <citation type="journal article" date="2015" name="Proc. Natl. Acad. Sci. U.S.A.">
        <title>Genome sequence of the Asian Tiger mosquito, Aedes albopictus, reveals insights into its biology, genetics, and evolution.</title>
        <authorList>
            <person name="Chen X.G."/>
            <person name="Jiang X."/>
            <person name="Gu J."/>
            <person name="Xu M."/>
            <person name="Wu Y."/>
            <person name="Deng Y."/>
            <person name="Zhang C."/>
            <person name="Bonizzoni M."/>
            <person name="Dermauw W."/>
            <person name="Vontas J."/>
            <person name="Armbruster P."/>
            <person name="Huang X."/>
            <person name="Yang Y."/>
            <person name="Zhang H."/>
            <person name="He W."/>
            <person name="Peng H."/>
            <person name="Liu Y."/>
            <person name="Wu K."/>
            <person name="Chen J."/>
            <person name="Lirakis M."/>
            <person name="Topalis P."/>
            <person name="Van Leeuwen T."/>
            <person name="Hall A.B."/>
            <person name="Jiang X."/>
            <person name="Thorpe C."/>
            <person name="Mueller R.L."/>
            <person name="Sun C."/>
            <person name="Waterhouse R.M."/>
            <person name="Yan G."/>
            <person name="Tu Z.J."/>
            <person name="Fang X."/>
            <person name="James A.A."/>
        </authorList>
    </citation>
    <scope>NUCLEOTIDE SEQUENCE [LARGE SCALE GENOMIC DNA]</scope>
    <source>
        <strain evidence="3">Foshan</strain>
    </source>
</reference>